<dbReference type="PROSITE" id="PS00523">
    <property type="entry name" value="SULFATASE_1"/>
    <property type="match status" value="1"/>
</dbReference>
<dbReference type="eggNOG" id="COG3119">
    <property type="taxonomic scope" value="Bacteria"/>
</dbReference>
<evidence type="ECO:0000256" key="3">
    <source>
        <dbReference type="ARBA" id="ARBA00022801"/>
    </source>
</evidence>
<dbReference type="STRING" id="926556.Echvi_2612"/>
<dbReference type="PANTHER" id="PTHR42693">
    <property type="entry name" value="ARYLSULFATASE FAMILY MEMBER"/>
    <property type="match status" value="1"/>
</dbReference>
<evidence type="ECO:0000313" key="7">
    <source>
        <dbReference type="Proteomes" id="UP000010796"/>
    </source>
</evidence>
<proteinExistence type="inferred from homology"/>
<dbReference type="GO" id="GO:0046872">
    <property type="term" value="F:metal ion binding"/>
    <property type="evidence" value="ECO:0007669"/>
    <property type="project" value="UniProtKB-KW"/>
</dbReference>
<keyword evidence="7" id="KW-1185">Reference proteome</keyword>
<gene>
    <name evidence="6" type="ordered locus">Echvi_2612</name>
</gene>
<dbReference type="PATRIC" id="fig|926556.3.peg.2756"/>
<dbReference type="GO" id="GO:0004065">
    <property type="term" value="F:arylsulfatase activity"/>
    <property type="evidence" value="ECO:0007669"/>
    <property type="project" value="TreeGrafter"/>
</dbReference>
<dbReference type="AlphaFoldDB" id="L0FY59"/>
<accession>L0FY59</accession>
<keyword evidence="3" id="KW-0378">Hydrolase</keyword>
<dbReference type="HOGENOM" id="CLU_006332_10_4_10"/>
<name>L0FY59_ECHVK</name>
<organism evidence="6 7">
    <name type="scientific">Echinicola vietnamensis (strain DSM 17526 / LMG 23754 / KMM 6221)</name>
    <dbReference type="NCBI Taxonomy" id="926556"/>
    <lineage>
        <taxon>Bacteria</taxon>
        <taxon>Pseudomonadati</taxon>
        <taxon>Bacteroidota</taxon>
        <taxon>Cytophagia</taxon>
        <taxon>Cytophagales</taxon>
        <taxon>Cyclobacteriaceae</taxon>
        <taxon>Echinicola</taxon>
    </lineage>
</organism>
<dbReference type="InterPro" id="IPR000917">
    <property type="entry name" value="Sulfatase_N"/>
</dbReference>
<dbReference type="Gene3D" id="3.40.720.10">
    <property type="entry name" value="Alkaline Phosphatase, subunit A"/>
    <property type="match status" value="1"/>
</dbReference>
<dbReference type="EMBL" id="CP003346">
    <property type="protein sequence ID" value="AGA78854.1"/>
    <property type="molecule type" value="Genomic_DNA"/>
</dbReference>
<sequence length="520" mass="57952">MSEKVITVQDNEANGKWYIITLKRTIMKFNNSLYLIVLAIACLWACQNKDTSDDSQSSPSAPPPNIIFILADDLGYGDISCYGQQQFETPHIDRLAAQGMLFTDHYAGTAVCSPSRATLMAGQHTGHVAIRDNRSLDPSPYGFREREGQFPLADSVETMPEMLQKAGYVTGAYGKWGLGGPDTEGEPNKQGFDEFYGYVCQSLAHNYYPDHLWHNQEKIMLDGNDNGKYGAYSPALMQKEAVKFIEAHQKKPFFLFLPTPLPHAELIAPEEEMALFEGKLQEGKPYKGTDEGPGFRKGQLGSQEQPHAAFAAMVKILDDQVGEIMKTVDSLGLANNTLIIFTSDNGPHIEGGGDPAFFDSNGPLKGIKRDLYEGGIRVPLIMRWPGRIQANSTNDHPSAFWDFKATFAALAGVEAPENGDGISMLPTMLGKEEQQQKHPHLYWEYHGETGKQAVRMGKWKAVRKDIREGNETIELYDLQKDLGETTDVAKQYPKITQRMDSLMRAEHTTNPVFKLGYLDE</sequence>
<evidence type="ECO:0000259" key="5">
    <source>
        <dbReference type="Pfam" id="PF00884"/>
    </source>
</evidence>
<comment type="similarity">
    <text evidence="1">Belongs to the sulfatase family.</text>
</comment>
<dbReference type="InterPro" id="IPR024607">
    <property type="entry name" value="Sulfatase_CS"/>
</dbReference>
<keyword evidence="4" id="KW-0106">Calcium</keyword>
<dbReference type="CDD" id="cd16145">
    <property type="entry name" value="ARS_like"/>
    <property type="match status" value="1"/>
</dbReference>
<dbReference type="InterPro" id="IPR017850">
    <property type="entry name" value="Alkaline_phosphatase_core_sf"/>
</dbReference>
<dbReference type="Proteomes" id="UP000010796">
    <property type="component" value="Chromosome"/>
</dbReference>
<dbReference type="RefSeq" id="WP_015266407.1">
    <property type="nucleotide sequence ID" value="NC_019904.1"/>
</dbReference>
<evidence type="ECO:0000256" key="2">
    <source>
        <dbReference type="ARBA" id="ARBA00022723"/>
    </source>
</evidence>
<dbReference type="InterPro" id="IPR050738">
    <property type="entry name" value="Sulfatase"/>
</dbReference>
<protein>
    <submittedName>
        <fullName evidence="6">Arylsulfatase A family protein</fullName>
    </submittedName>
</protein>
<reference evidence="7" key="1">
    <citation type="submission" date="2012-02" db="EMBL/GenBank/DDBJ databases">
        <title>The complete genome of Echinicola vietnamensis DSM 17526.</title>
        <authorList>
            <person name="Lucas S."/>
            <person name="Copeland A."/>
            <person name="Lapidus A."/>
            <person name="Glavina del Rio T."/>
            <person name="Dalin E."/>
            <person name="Tice H."/>
            <person name="Bruce D."/>
            <person name="Goodwin L."/>
            <person name="Pitluck S."/>
            <person name="Peters L."/>
            <person name="Ovchinnikova G."/>
            <person name="Teshima H."/>
            <person name="Kyrpides N."/>
            <person name="Mavromatis K."/>
            <person name="Ivanova N."/>
            <person name="Brettin T."/>
            <person name="Detter J.C."/>
            <person name="Han C."/>
            <person name="Larimer F."/>
            <person name="Land M."/>
            <person name="Hauser L."/>
            <person name="Markowitz V."/>
            <person name="Cheng J.-F."/>
            <person name="Hugenholtz P."/>
            <person name="Woyke T."/>
            <person name="Wu D."/>
            <person name="Brambilla E."/>
            <person name="Klenk H.-P."/>
            <person name="Eisen J.A."/>
        </authorList>
    </citation>
    <scope>NUCLEOTIDE SEQUENCE [LARGE SCALE GENOMIC DNA]</scope>
    <source>
        <strain evidence="7">DSM 17526 / LMG 23754 / KMM 6221</strain>
    </source>
</reference>
<evidence type="ECO:0000256" key="4">
    <source>
        <dbReference type="ARBA" id="ARBA00022837"/>
    </source>
</evidence>
<evidence type="ECO:0000313" key="6">
    <source>
        <dbReference type="EMBL" id="AGA78854.1"/>
    </source>
</evidence>
<feature type="domain" description="Sulfatase N-terminal" evidence="5">
    <location>
        <begin position="64"/>
        <end position="413"/>
    </location>
</feature>
<dbReference type="PANTHER" id="PTHR42693:SF53">
    <property type="entry name" value="ENDO-4-O-SULFATASE"/>
    <property type="match status" value="1"/>
</dbReference>
<dbReference type="Gene3D" id="3.30.1120.10">
    <property type="match status" value="1"/>
</dbReference>
<dbReference type="SUPFAM" id="SSF53649">
    <property type="entry name" value="Alkaline phosphatase-like"/>
    <property type="match status" value="1"/>
</dbReference>
<keyword evidence="2" id="KW-0479">Metal-binding</keyword>
<dbReference type="Pfam" id="PF00884">
    <property type="entry name" value="Sulfatase"/>
    <property type="match status" value="1"/>
</dbReference>
<evidence type="ECO:0000256" key="1">
    <source>
        <dbReference type="ARBA" id="ARBA00008779"/>
    </source>
</evidence>
<dbReference type="KEGG" id="evi:Echvi_2612"/>